<dbReference type="Gramene" id="KGN47965">
    <property type="protein sequence ID" value="KGN47965"/>
    <property type="gene ID" value="Csa_6G421590"/>
</dbReference>
<accession>A0A0A0KE44</accession>
<evidence type="ECO:0000313" key="1">
    <source>
        <dbReference type="EMBL" id="KGN47965.1"/>
    </source>
</evidence>
<protein>
    <submittedName>
        <fullName evidence="1">Uncharacterized protein</fullName>
    </submittedName>
</protein>
<sequence length="75" mass="8611">MYCLIRNFILEWVIMMEGGIKAFEKGREEGMTFSISVKEILYIDTEAWGSLRRWQSHVSEVGNYGGFRGGEEAEA</sequence>
<proteinExistence type="predicted"/>
<organism evidence="1 2">
    <name type="scientific">Cucumis sativus</name>
    <name type="common">Cucumber</name>
    <dbReference type="NCBI Taxonomy" id="3659"/>
    <lineage>
        <taxon>Eukaryota</taxon>
        <taxon>Viridiplantae</taxon>
        <taxon>Streptophyta</taxon>
        <taxon>Embryophyta</taxon>
        <taxon>Tracheophyta</taxon>
        <taxon>Spermatophyta</taxon>
        <taxon>Magnoliopsida</taxon>
        <taxon>eudicotyledons</taxon>
        <taxon>Gunneridae</taxon>
        <taxon>Pentapetalae</taxon>
        <taxon>rosids</taxon>
        <taxon>fabids</taxon>
        <taxon>Cucurbitales</taxon>
        <taxon>Cucurbitaceae</taxon>
        <taxon>Benincaseae</taxon>
        <taxon>Cucumis</taxon>
    </lineage>
</organism>
<reference evidence="1 2" key="1">
    <citation type="journal article" date="2009" name="Nat. Genet.">
        <title>The genome of the cucumber, Cucumis sativus L.</title>
        <authorList>
            <person name="Huang S."/>
            <person name="Li R."/>
            <person name="Zhang Z."/>
            <person name="Li L."/>
            <person name="Gu X."/>
            <person name="Fan W."/>
            <person name="Lucas W.J."/>
            <person name="Wang X."/>
            <person name="Xie B."/>
            <person name="Ni P."/>
            <person name="Ren Y."/>
            <person name="Zhu H."/>
            <person name="Li J."/>
            <person name="Lin K."/>
            <person name="Jin W."/>
            <person name="Fei Z."/>
            <person name="Li G."/>
            <person name="Staub J."/>
            <person name="Kilian A."/>
            <person name="van der Vossen E.A."/>
            <person name="Wu Y."/>
            <person name="Guo J."/>
            <person name="He J."/>
            <person name="Jia Z."/>
            <person name="Ren Y."/>
            <person name="Tian G."/>
            <person name="Lu Y."/>
            <person name="Ruan J."/>
            <person name="Qian W."/>
            <person name="Wang M."/>
            <person name="Huang Q."/>
            <person name="Li B."/>
            <person name="Xuan Z."/>
            <person name="Cao J."/>
            <person name="Asan"/>
            <person name="Wu Z."/>
            <person name="Zhang J."/>
            <person name="Cai Q."/>
            <person name="Bai Y."/>
            <person name="Zhao B."/>
            <person name="Han Y."/>
            <person name="Li Y."/>
            <person name="Li X."/>
            <person name="Wang S."/>
            <person name="Shi Q."/>
            <person name="Liu S."/>
            <person name="Cho W.K."/>
            <person name="Kim J.Y."/>
            <person name="Xu Y."/>
            <person name="Heller-Uszynska K."/>
            <person name="Miao H."/>
            <person name="Cheng Z."/>
            <person name="Zhang S."/>
            <person name="Wu J."/>
            <person name="Yang Y."/>
            <person name="Kang H."/>
            <person name="Li M."/>
            <person name="Liang H."/>
            <person name="Ren X."/>
            <person name="Shi Z."/>
            <person name="Wen M."/>
            <person name="Jian M."/>
            <person name="Yang H."/>
            <person name="Zhang G."/>
            <person name="Yang Z."/>
            <person name="Chen R."/>
            <person name="Liu S."/>
            <person name="Li J."/>
            <person name="Ma L."/>
            <person name="Liu H."/>
            <person name="Zhou Y."/>
            <person name="Zhao J."/>
            <person name="Fang X."/>
            <person name="Li G."/>
            <person name="Fang L."/>
            <person name="Li Y."/>
            <person name="Liu D."/>
            <person name="Zheng H."/>
            <person name="Zhang Y."/>
            <person name="Qin N."/>
            <person name="Li Z."/>
            <person name="Yang G."/>
            <person name="Yang S."/>
            <person name="Bolund L."/>
            <person name="Kristiansen K."/>
            <person name="Zheng H."/>
            <person name="Li S."/>
            <person name="Zhang X."/>
            <person name="Yang H."/>
            <person name="Wang J."/>
            <person name="Sun R."/>
            <person name="Zhang B."/>
            <person name="Jiang S."/>
            <person name="Wang J."/>
            <person name="Du Y."/>
            <person name="Li S."/>
        </authorList>
    </citation>
    <scope>NUCLEOTIDE SEQUENCE [LARGE SCALE GENOMIC DNA]</scope>
    <source>
        <strain evidence="2">cv. 9930</strain>
    </source>
</reference>
<name>A0A0A0KE44_CUCSA</name>
<evidence type="ECO:0000313" key="2">
    <source>
        <dbReference type="Proteomes" id="UP000029981"/>
    </source>
</evidence>
<reference evidence="1 2" key="2">
    <citation type="journal article" date="2009" name="PLoS ONE">
        <title>An integrated genetic and cytogenetic map of the cucumber genome.</title>
        <authorList>
            <person name="Ren Y."/>
            <person name="Zhang Z."/>
            <person name="Liu J."/>
            <person name="Staub J.E."/>
            <person name="Han Y."/>
            <person name="Cheng Z."/>
            <person name="Li X."/>
            <person name="Lu J."/>
            <person name="Miao H."/>
            <person name="Kang H."/>
            <person name="Xie B."/>
            <person name="Gu X."/>
            <person name="Wang X."/>
            <person name="Du Y."/>
            <person name="Jin W."/>
            <person name="Huang S."/>
        </authorList>
    </citation>
    <scope>NUCLEOTIDE SEQUENCE [LARGE SCALE GENOMIC DNA]</scope>
    <source>
        <strain evidence="2">cv. 9930</strain>
    </source>
</reference>
<keyword evidence="2" id="KW-1185">Reference proteome</keyword>
<dbReference type="AlphaFoldDB" id="A0A0A0KE44"/>
<reference evidence="1 2" key="3">
    <citation type="journal article" date="2010" name="BMC Genomics">
        <title>Transcriptome sequencing and comparative analysis of cucumber flowers with different sex types.</title>
        <authorList>
            <person name="Guo S."/>
            <person name="Zheng Y."/>
            <person name="Joung J.G."/>
            <person name="Liu S."/>
            <person name="Zhang Z."/>
            <person name="Crasta O.R."/>
            <person name="Sobral B.W."/>
            <person name="Xu Y."/>
            <person name="Huang S."/>
            <person name="Fei Z."/>
        </authorList>
    </citation>
    <scope>NUCLEOTIDE SEQUENCE [LARGE SCALE GENOMIC DNA]</scope>
    <source>
        <strain evidence="2">cv. 9930</strain>
    </source>
</reference>
<dbReference type="EMBL" id="CM002927">
    <property type="protein sequence ID" value="KGN47965.1"/>
    <property type="molecule type" value="Genomic_DNA"/>
</dbReference>
<reference evidence="1 2" key="4">
    <citation type="journal article" date="2011" name="BMC Genomics">
        <title>RNA-Seq improves annotation of protein-coding genes in the cucumber genome.</title>
        <authorList>
            <person name="Li Z."/>
            <person name="Zhang Z."/>
            <person name="Yan P."/>
            <person name="Huang S."/>
            <person name="Fei Z."/>
            <person name="Lin K."/>
        </authorList>
    </citation>
    <scope>NUCLEOTIDE SEQUENCE [LARGE SCALE GENOMIC DNA]</scope>
    <source>
        <strain evidence="2">cv. 9930</strain>
    </source>
</reference>
<gene>
    <name evidence="1" type="ORF">Csa_6G421590</name>
</gene>
<dbReference type="Proteomes" id="UP000029981">
    <property type="component" value="Chromosome 6"/>
</dbReference>